<organism evidence="12 13">
    <name type="scientific">Hortaea werneckii</name>
    <name type="common">Black yeast</name>
    <name type="synonym">Cladosporium werneckii</name>
    <dbReference type="NCBI Taxonomy" id="91943"/>
    <lineage>
        <taxon>Eukaryota</taxon>
        <taxon>Fungi</taxon>
        <taxon>Dikarya</taxon>
        <taxon>Ascomycota</taxon>
        <taxon>Pezizomycotina</taxon>
        <taxon>Dothideomycetes</taxon>
        <taxon>Dothideomycetidae</taxon>
        <taxon>Mycosphaerellales</taxon>
        <taxon>Teratosphaeriaceae</taxon>
        <taxon>Hortaea</taxon>
    </lineage>
</organism>
<feature type="compositionally biased region" description="Basic and acidic residues" evidence="9">
    <location>
        <begin position="744"/>
        <end position="753"/>
    </location>
</feature>
<dbReference type="PANTHER" id="PTHR23502:SF23">
    <property type="entry name" value="FLUCONAZOLE RESISTANCE PROTEIN 1"/>
    <property type="match status" value="1"/>
</dbReference>
<feature type="transmembrane region" description="Helical" evidence="10">
    <location>
        <begin position="288"/>
        <end position="309"/>
    </location>
</feature>
<feature type="transmembrane region" description="Helical" evidence="10">
    <location>
        <begin position="223"/>
        <end position="242"/>
    </location>
</feature>
<dbReference type="InterPro" id="IPR020846">
    <property type="entry name" value="MFS_dom"/>
</dbReference>
<evidence type="ECO:0000313" key="12">
    <source>
        <dbReference type="EMBL" id="RMY81819.1"/>
    </source>
</evidence>
<evidence type="ECO:0000256" key="9">
    <source>
        <dbReference type="SAM" id="MobiDB-lite"/>
    </source>
</evidence>
<dbReference type="Pfam" id="PF07690">
    <property type="entry name" value="MFS_1"/>
    <property type="match status" value="1"/>
</dbReference>
<protein>
    <recommendedName>
        <fullName evidence="7">Cercosporin MFS transporter CTB4</fullName>
    </recommendedName>
    <alternativeName>
        <fullName evidence="8">Cercosporin toxin biosynthesis cluster protein 4</fullName>
    </alternativeName>
</protein>
<comment type="similarity">
    <text evidence="5">Belongs to the major facilitator superfamily. CAR1 family.</text>
</comment>
<evidence type="ECO:0000256" key="8">
    <source>
        <dbReference type="ARBA" id="ARBA00077167"/>
    </source>
</evidence>
<feature type="transmembrane region" description="Helical" evidence="10">
    <location>
        <begin position="345"/>
        <end position="368"/>
    </location>
</feature>
<comment type="function">
    <text evidence="6">MFS transporter; part of the gene cluster that mediates the biosynthesis of cercosporin, a light-activated, non-host-selective toxin. The perylenequinone chromophore of cercosporin absorbs light energy to attain an electronically-activated triplet state and produces active oxygen species such as the hydroxyl radical, superoxide, hydrogen peroxide or singlet oxygen upon reaction with oxygen molecules. These reactive oxygen species cause damage to various cellular components including lipids, proteins and nucleic acids. Responsible for secretion and accumulation of cercosporin, but does not play any roles in self-protection against the toxicity of cercosporin.</text>
</comment>
<evidence type="ECO:0000256" key="7">
    <source>
        <dbReference type="ARBA" id="ARBA00069139"/>
    </source>
</evidence>
<name>A0A3M7EYX5_HORWE</name>
<comment type="subcellular location">
    <subcellularLocation>
        <location evidence="1">Membrane</location>
        <topology evidence="1">Multi-pass membrane protein</topology>
    </subcellularLocation>
</comment>
<evidence type="ECO:0000256" key="4">
    <source>
        <dbReference type="ARBA" id="ARBA00023136"/>
    </source>
</evidence>
<sequence length="769" mass="84035">MLFEPRSSPRLDFYMADLFRDAPIGQIIRYVTGNRVLQYPEERPDFQCPHGYTSNDKTDGKTQPTLSPVSTPSADDRQDSVDPEKAGLEPSEPIVQAAGRLNDNPQGPSPDRTALERMETSHSGFSHTEMEKSTTNPSRNPLSRTTTREALSRAHTRADLENAFATAAATTTPTNPLAPLPSHPILPSRTPQGQILVDWYTTTDPANPQNWSLTKKSLVSCQICLYTLAVYMGSAIYTPAIGGVMAEFDVGEETALLGLSLYVLAYGIGPLIFSPLSEIPRVGRNPPYMVTMGIFVILLVPSGVVNNFAGLMVLRFLQGFFGSPCLATGGASLQDLFSLVKLPYVLCLWAFAATAAPALGPLIAGFSVAVEGWRWAMWELLWLAGPIFLVMLLFLPETSAANILLRRAERLRKLTGDERLMAHSEIDQANLRPKDVAFEALVRPMQLIVMDPAIGFTAGYVALCYGIYYSFFEAFPLVYIDRYGFNLGQMGLTFLSIIVGVVISIAIYYAYLYRIVEPEIRKFGLGAPERRLVPAIPASLLMPVGLFIFGWTGSVGHVHWIVSVIGIVIFTMGVFVLMQCIFVYLPLVYPQYAASLFAGNDFARSTVAFAAVMFSRPMYIGMGVGPGTSLLGGLTAACVGGILVLYLYGDRLRARISLCHPPSLFRLLLFPKSRDTLPPCLASISRFPARVHFAPSDLTPPFLPPVPLSLPSPTRWPSRKTAPDPVRIHRLLPPPAVAATNIPLHRDESRRASTSDSAAEKASQTVLGA</sequence>
<dbReference type="InterPro" id="IPR011701">
    <property type="entry name" value="MFS"/>
</dbReference>
<feature type="transmembrane region" description="Helical" evidence="10">
    <location>
        <begin position="630"/>
        <end position="648"/>
    </location>
</feature>
<dbReference type="PROSITE" id="PS50850">
    <property type="entry name" value="MFS"/>
    <property type="match status" value="1"/>
</dbReference>
<reference evidence="12 13" key="1">
    <citation type="journal article" date="2018" name="BMC Genomics">
        <title>Genomic evidence for intraspecific hybridization in a clonal and extremely halotolerant yeast.</title>
        <authorList>
            <person name="Gostincar C."/>
            <person name="Stajich J.E."/>
            <person name="Zupancic J."/>
            <person name="Zalar P."/>
            <person name="Gunde-Cimerman N."/>
        </authorList>
    </citation>
    <scope>NUCLEOTIDE SEQUENCE [LARGE SCALE GENOMIC DNA]</scope>
    <source>
        <strain evidence="12 13">EXF-2788</strain>
    </source>
</reference>
<evidence type="ECO:0000259" key="11">
    <source>
        <dbReference type="PROSITE" id="PS50850"/>
    </source>
</evidence>
<dbReference type="AlphaFoldDB" id="A0A3M7EYX5"/>
<evidence type="ECO:0000256" key="3">
    <source>
        <dbReference type="ARBA" id="ARBA00022989"/>
    </source>
</evidence>
<feature type="transmembrane region" description="Helical" evidence="10">
    <location>
        <begin position="532"/>
        <end position="552"/>
    </location>
</feature>
<dbReference type="OrthoDB" id="3357846at2759"/>
<keyword evidence="2 10" id="KW-0812">Transmembrane</keyword>
<feature type="transmembrane region" description="Helical" evidence="10">
    <location>
        <begin position="254"/>
        <end position="276"/>
    </location>
</feature>
<evidence type="ECO:0000256" key="2">
    <source>
        <dbReference type="ARBA" id="ARBA00022692"/>
    </source>
</evidence>
<feature type="compositionally biased region" description="Basic and acidic residues" evidence="9">
    <location>
        <begin position="74"/>
        <end position="87"/>
    </location>
</feature>
<feature type="transmembrane region" description="Helical" evidence="10">
    <location>
        <begin position="315"/>
        <end position="333"/>
    </location>
</feature>
<feature type="transmembrane region" description="Helical" evidence="10">
    <location>
        <begin position="453"/>
        <end position="472"/>
    </location>
</feature>
<feature type="transmembrane region" description="Helical" evidence="10">
    <location>
        <begin position="558"/>
        <end position="585"/>
    </location>
</feature>
<feature type="compositionally biased region" description="Polar residues" evidence="9">
    <location>
        <begin position="61"/>
        <end position="73"/>
    </location>
</feature>
<evidence type="ECO:0000256" key="1">
    <source>
        <dbReference type="ARBA" id="ARBA00004141"/>
    </source>
</evidence>
<dbReference type="GO" id="GO:0005886">
    <property type="term" value="C:plasma membrane"/>
    <property type="evidence" value="ECO:0007669"/>
    <property type="project" value="TreeGrafter"/>
</dbReference>
<gene>
    <name evidence="12" type="ORF">D0861_08159</name>
</gene>
<proteinExistence type="inferred from homology"/>
<dbReference type="EMBL" id="QWIR01000238">
    <property type="protein sequence ID" value="RMY81819.1"/>
    <property type="molecule type" value="Genomic_DNA"/>
</dbReference>
<keyword evidence="4 10" id="KW-0472">Membrane</keyword>
<dbReference type="Gene3D" id="1.20.1250.20">
    <property type="entry name" value="MFS general substrate transporter like domains"/>
    <property type="match status" value="1"/>
</dbReference>
<evidence type="ECO:0000256" key="5">
    <source>
        <dbReference type="ARBA" id="ARBA00038347"/>
    </source>
</evidence>
<feature type="transmembrane region" description="Helical" evidence="10">
    <location>
        <begin position="492"/>
        <end position="511"/>
    </location>
</feature>
<feature type="compositionally biased region" description="Polar residues" evidence="9">
    <location>
        <begin position="754"/>
        <end position="769"/>
    </location>
</feature>
<evidence type="ECO:0000256" key="6">
    <source>
        <dbReference type="ARBA" id="ARBA00053977"/>
    </source>
</evidence>
<feature type="transmembrane region" description="Helical" evidence="10">
    <location>
        <begin position="380"/>
        <end position="405"/>
    </location>
</feature>
<dbReference type="FunFam" id="1.20.1250.20:FF:000011">
    <property type="entry name" value="MFS multidrug transporter, putative"/>
    <property type="match status" value="1"/>
</dbReference>
<feature type="compositionally biased region" description="Polar residues" evidence="9">
    <location>
        <begin position="133"/>
        <end position="145"/>
    </location>
</feature>
<dbReference type="VEuPathDB" id="FungiDB:BTJ68_15253"/>
<comment type="caution">
    <text evidence="12">The sequence shown here is derived from an EMBL/GenBank/DDBJ whole genome shotgun (WGS) entry which is preliminary data.</text>
</comment>
<dbReference type="GO" id="GO:0015244">
    <property type="term" value="F:fluconazole transmembrane transporter activity"/>
    <property type="evidence" value="ECO:0007669"/>
    <property type="project" value="TreeGrafter"/>
</dbReference>
<dbReference type="GO" id="GO:1990961">
    <property type="term" value="P:xenobiotic detoxification by transmembrane export across the plasma membrane"/>
    <property type="evidence" value="ECO:0007669"/>
    <property type="project" value="TreeGrafter"/>
</dbReference>
<dbReference type="Proteomes" id="UP000268823">
    <property type="component" value="Unassembled WGS sequence"/>
</dbReference>
<dbReference type="SUPFAM" id="SSF103473">
    <property type="entry name" value="MFS general substrate transporter"/>
    <property type="match status" value="1"/>
</dbReference>
<feature type="domain" description="Major facilitator superfamily (MFS) profile" evidence="11">
    <location>
        <begin position="219"/>
        <end position="674"/>
    </location>
</feature>
<evidence type="ECO:0000256" key="10">
    <source>
        <dbReference type="SAM" id="Phobius"/>
    </source>
</evidence>
<accession>A0A3M7EYX5</accession>
<feature type="region of interest" description="Disordered" evidence="9">
    <location>
        <begin position="42"/>
        <end position="150"/>
    </location>
</feature>
<dbReference type="PANTHER" id="PTHR23502">
    <property type="entry name" value="MAJOR FACILITATOR SUPERFAMILY"/>
    <property type="match status" value="1"/>
</dbReference>
<dbReference type="InterPro" id="IPR036259">
    <property type="entry name" value="MFS_trans_sf"/>
</dbReference>
<dbReference type="CDD" id="cd17323">
    <property type="entry name" value="MFS_Tpo1_MDR_like"/>
    <property type="match status" value="1"/>
</dbReference>
<feature type="region of interest" description="Disordered" evidence="9">
    <location>
        <begin position="739"/>
        <end position="769"/>
    </location>
</feature>
<evidence type="ECO:0000313" key="13">
    <source>
        <dbReference type="Proteomes" id="UP000268823"/>
    </source>
</evidence>
<keyword evidence="3 10" id="KW-1133">Transmembrane helix</keyword>